<evidence type="ECO:0000313" key="2">
    <source>
        <dbReference type="EMBL" id="KYP74165.1"/>
    </source>
</evidence>
<feature type="domain" description="Retrovirus-related Pol polyprotein from transposon TNT 1-94-like beta-barrel" evidence="1">
    <location>
        <begin position="1"/>
        <end position="60"/>
    </location>
</feature>
<proteinExistence type="predicted"/>
<protein>
    <recommendedName>
        <fullName evidence="1">Retrovirus-related Pol polyprotein from transposon TNT 1-94-like beta-barrel domain-containing protein</fullName>
    </recommendedName>
</protein>
<name>A0A151U4E8_CAJCA</name>
<keyword evidence="3" id="KW-1185">Reference proteome</keyword>
<dbReference type="EMBL" id="CM003604">
    <property type="protein sequence ID" value="KYP74165.1"/>
    <property type="molecule type" value="Genomic_DNA"/>
</dbReference>
<sequence>MTPFTSLFASYSKTNVKQFIMVANGDNVPIIGFDIIQLDPSIFLHNILHVLKLANSLISI</sequence>
<reference evidence="2 3" key="1">
    <citation type="journal article" date="2012" name="Nat. Biotechnol.">
        <title>Draft genome sequence of pigeonpea (Cajanus cajan), an orphan legume crop of resource-poor farmers.</title>
        <authorList>
            <person name="Varshney R.K."/>
            <person name="Chen W."/>
            <person name="Li Y."/>
            <person name="Bharti A.K."/>
            <person name="Saxena R.K."/>
            <person name="Schlueter J.A."/>
            <person name="Donoghue M.T."/>
            <person name="Azam S."/>
            <person name="Fan G."/>
            <person name="Whaley A.M."/>
            <person name="Farmer A.D."/>
            <person name="Sheridan J."/>
            <person name="Iwata A."/>
            <person name="Tuteja R."/>
            <person name="Penmetsa R.V."/>
            <person name="Wu W."/>
            <person name="Upadhyaya H.D."/>
            <person name="Yang S.P."/>
            <person name="Shah T."/>
            <person name="Saxena K.B."/>
            <person name="Michael T."/>
            <person name="McCombie W.R."/>
            <person name="Yang B."/>
            <person name="Zhang G."/>
            <person name="Yang H."/>
            <person name="Wang J."/>
            <person name="Spillane C."/>
            <person name="Cook D.R."/>
            <person name="May G.D."/>
            <person name="Xu X."/>
            <person name="Jackson S.A."/>
        </authorList>
    </citation>
    <scope>NUCLEOTIDE SEQUENCE [LARGE SCALE GENOMIC DNA]</scope>
    <source>
        <strain evidence="3">cv. Asha</strain>
    </source>
</reference>
<dbReference type="Gramene" id="C.cajan_06645.t">
    <property type="protein sequence ID" value="C.cajan_06645.t.cds1"/>
    <property type="gene ID" value="C.cajan_06645"/>
</dbReference>
<dbReference type="AlphaFoldDB" id="A0A151U4E8"/>
<evidence type="ECO:0000259" key="1">
    <source>
        <dbReference type="Pfam" id="PF22936"/>
    </source>
</evidence>
<dbReference type="Proteomes" id="UP000075243">
    <property type="component" value="Chromosome 2"/>
</dbReference>
<evidence type="ECO:0000313" key="3">
    <source>
        <dbReference type="Proteomes" id="UP000075243"/>
    </source>
</evidence>
<dbReference type="Pfam" id="PF22936">
    <property type="entry name" value="Pol_BBD"/>
    <property type="match status" value="1"/>
</dbReference>
<organism evidence="2 3">
    <name type="scientific">Cajanus cajan</name>
    <name type="common">Pigeon pea</name>
    <name type="synonym">Cajanus indicus</name>
    <dbReference type="NCBI Taxonomy" id="3821"/>
    <lineage>
        <taxon>Eukaryota</taxon>
        <taxon>Viridiplantae</taxon>
        <taxon>Streptophyta</taxon>
        <taxon>Embryophyta</taxon>
        <taxon>Tracheophyta</taxon>
        <taxon>Spermatophyta</taxon>
        <taxon>Magnoliopsida</taxon>
        <taxon>eudicotyledons</taxon>
        <taxon>Gunneridae</taxon>
        <taxon>Pentapetalae</taxon>
        <taxon>rosids</taxon>
        <taxon>fabids</taxon>
        <taxon>Fabales</taxon>
        <taxon>Fabaceae</taxon>
        <taxon>Papilionoideae</taxon>
        <taxon>50 kb inversion clade</taxon>
        <taxon>NPAAA clade</taxon>
        <taxon>indigoferoid/millettioid clade</taxon>
        <taxon>Phaseoleae</taxon>
        <taxon>Cajanus</taxon>
    </lineage>
</organism>
<gene>
    <name evidence="2" type="ORF">KK1_006833</name>
</gene>
<accession>A0A151U4E8</accession>
<dbReference type="InterPro" id="IPR054722">
    <property type="entry name" value="PolX-like_BBD"/>
</dbReference>